<dbReference type="GO" id="GO:0005737">
    <property type="term" value="C:cytoplasm"/>
    <property type="evidence" value="ECO:0007669"/>
    <property type="project" value="TreeGrafter"/>
</dbReference>
<proteinExistence type="predicted"/>
<dbReference type="PANTHER" id="PTHR14789:SF1">
    <property type="entry name" value="CHONDROLECTIN"/>
    <property type="match status" value="1"/>
</dbReference>
<dbReference type="Ensembl" id="ENSSVLT00005021259.1">
    <property type="protein sequence ID" value="ENSSVLP00005019089.1"/>
    <property type="gene ID" value="ENSSVLG00005015125.1"/>
</dbReference>
<evidence type="ECO:0000256" key="5">
    <source>
        <dbReference type="ARBA" id="ARBA00022989"/>
    </source>
</evidence>
<dbReference type="Proteomes" id="UP000694564">
    <property type="component" value="Chromosome 11"/>
</dbReference>
<comment type="subcellular location">
    <subcellularLocation>
        <location evidence="1">Membrane</location>
        <topology evidence="1">Single-pass type I membrane protein</topology>
    </subcellularLocation>
</comment>
<evidence type="ECO:0000313" key="9">
    <source>
        <dbReference type="Ensembl" id="ENSSVLP00005019089.1"/>
    </source>
</evidence>
<evidence type="ECO:0000256" key="6">
    <source>
        <dbReference type="ARBA" id="ARBA00023136"/>
    </source>
</evidence>
<dbReference type="GeneTree" id="ENSGT00390000001844"/>
<keyword evidence="3" id="KW-0732">Signal</keyword>
<evidence type="ECO:0000256" key="4">
    <source>
        <dbReference type="ARBA" id="ARBA00022734"/>
    </source>
</evidence>
<accession>A0A8D2D3B2</accession>
<feature type="transmembrane region" description="Helical" evidence="8">
    <location>
        <begin position="80"/>
        <end position="105"/>
    </location>
</feature>
<sequence length="229" mass="25416">TVISGLDSEGMKRSEAIAQPAKTFMLGLTAACQNLEKPTAPSTRPGGEGTQPATTILPEETQKEDAKETFKESKEASLNLAYILIPSIPVLLLLVITAVVCWVWICRRRTREQVDPSTKGQHTIWPSPHQEQSPDLEVYNIIRKQSEADLAEPRPDLKNISFRVCSGEATPDNLSCDYDNMAVNPSESEFVTLASVESGFVTNDIYEFSPDRMGRSKECGWVENEIYGY</sequence>
<evidence type="ECO:0000256" key="3">
    <source>
        <dbReference type="ARBA" id="ARBA00022729"/>
    </source>
</evidence>
<dbReference type="InterPro" id="IPR051505">
    <property type="entry name" value="C-type_lectin_domain"/>
</dbReference>
<dbReference type="GO" id="GO:0050772">
    <property type="term" value="P:positive regulation of axonogenesis"/>
    <property type="evidence" value="ECO:0007669"/>
    <property type="project" value="TreeGrafter"/>
</dbReference>
<keyword evidence="10" id="KW-1185">Reference proteome</keyword>
<dbReference type="AlphaFoldDB" id="A0A8D2D3B2"/>
<evidence type="ECO:0000256" key="2">
    <source>
        <dbReference type="ARBA" id="ARBA00022692"/>
    </source>
</evidence>
<dbReference type="GO" id="GO:0030246">
    <property type="term" value="F:carbohydrate binding"/>
    <property type="evidence" value="ECO:0007669"/>
    <property type="project" value="UniProtKB-KW"/>
</dbReference>
<evidence type="ECO:0000256" key="7">
    <source>
        <dbReference type="SAM" id="MobiDB-lite"/>
    </source>
</evidence>
<keyword evidence="4" id="KW-0430">Lectin</keyword>
<evidence type="ECO:0000256" key="8">
    <source>
        <dbReference type="SAM" id="Phobius"/>
    </source>
</evidence>
<protein>
    <submittedName>
        <fullName evidence="9">Layilin</fullName>
    </submittedName>
</protein>
<dbReference type="OrthoDB" id="5797898at2759"/>
<organism evidence="9 10">
    <name type="scientific">Sciurus vulgaris</name>
    <name type="common">Eurasian red squirrel</name>
    <dbReference type="NCBI Taxonomy" id="55149"/>
    <lineage>
        <taxon>Eukaryota</taxon>
        <taxon>Metazoa</taxon>
        <taxon>Chordata</taxon>
        <taxon>Craniata</taxon>
        <taxon>Vertebrata</taxon>
        <taxon>Euteleostomi</taxon>
        <taxon>Mammalia</taxon>
        <taxon>Eutheria</taxon>
        <taxon>Euarchontoglires</taxon>
        <taxon>Glires</taxon>
        <taxon>Rodentia</taxon>
        <taxon>Sciuromorpha</taxon>
        <taxon>Sciuridae</taxon>
        <taxon>Sciurinae</taxon>
        <taxon>Sciurini</taxon>
        <taxon>Sciurus</taxon>
    </lineage>
</organism>
<dbReference type="GO" id="GO:0016020">
    <property type="term" value="C:membrane"/>
    <property type="evidence" value="ECO:0007669"/>
    <property type="project" value="UniProtKB-SubCell"/>
</dbReference>
<evidence type="ECO:0000256" key="1">
    <source>
        <dbReference type="ARBA" id="ARBA00004479"/>
    </source>
</evidence>
<name>A0A8D2D3B2_SCIVU</name>
<reference evidence="9" key="2">
    <citation type="submission" date="2025-09" db="UniProtKB">
        <authorList>
            <consortium name="Ensembl"/>
        </authorList>
    </citation>
    <scope>IDENTIFICATION</scope>
</reference>
<keyword evidence="5 8" id="KW-1133">Transmembrane helix</keyword>
<keyword evidence="2 8" id="KW-0812">Transmembrane</keyword>
<gene>
    <name evidence="9" type="primary">LAYN</name>
</gene>
<dbReference type="PANTHER" id="PTHR14789">
    <property type="entry name" value="CHONDROLECTIN VARIANT CHODLFDELTAE"/>
    <property type="match status" value="1"/>
</dbReference>
<feature type="region of interest" description="Disordered" evidence="7">
    <location>
        <begin position="36"/>
        <end position="67"/>
    </location>
</feature>
<keyword evidence="6 8" id="KW-0472">Membrane</keyword>
<reference evidence="9" key="1">
    <citation type="submission" date="2025-08" db="UniProtKB">
        <authorList>
            <consortium name="Ensembl"/>
        </authorList>
    </citation>
    <scope>IDENTIFICATION</scope>
</reference>
<evidence type="ECO:0000313" key="10">
    <source>
        <dbReference type="Proteomes" id="UP000694564"/>
    </source>
</evidence>